<keyword evidence="1" id="KW-0472">Membrane</keyword>
<dbReference type="Proteomes" id="UP000186588">
    <property type="component" value="Unassembled WGS sequence"/>
</dbReference>
<dbReference type="Pfam" id="PF12822">
    <property type="entry name" value="ECF_trnsprt"/>
    <property type="match status" value="1"/>
</dbReference>
<comment type="caution">
    <text evidence="3">The sequence shown here is derived from an EMBL/GenBank/DDBJ whole genome shotgun (WGS) entry which is preliminary data.</text>
</comment>
<reference evidence="3 4" key="1">
    <citation type="journal article" date="2015" name="Genome Biol. Evol.">
        <title>Functionally Structured Genomes in Lactobacillus kunkeei Colonizing the Honey Crop and Food Products of Honeybees and Stingless Bees.</title>
        <authorList>
            <person name="Tamarit D."/>
            <person name="Ellegaard K.M."/>
            <person name="Wikander J."/>
            <person name="Olofsson T."/>
            <person name="Vasquez A."/>
            <person name="Andersson S.G."/>
        </authorList>
    </citation>
    <scope>NUCLEOTIDE SEQUENCE [LARGE SCALE GENOMIC DNA]</scope>
    <source>
        <strain evidence="3 4">LAla</strain>
    </source>
</reference>
<sequence length="181" mass="20103">MNVSTLFRVPRINVRDAATIAILMAMTYVLGRVGIHTPIIVFTFSFLATAVLASMYGPIVAGIVGGVYDVFVTILSGQMYLPGFTVSAVLSAFIFGLFLYKNEKFSPWKAILAQLVITLLVNTFLNTLWLSMSTLTAGYSFRVFLMTRLIKQLITTPIQMVLLVVVLGNPIMQKLIKSRWK</sequence>
<dbReference type="PATRIC" id="fig|148814.6.peg.72"/>
<dbReference type="EMBL" id="JXCZ01000018">
    <property type="protein sequence ID" value="KOY79198.1"/>
    <property type="molecule type" value="Genomic_DNA"/>
</dbReference>
<gene>
    <name evidence="2" type="ORF">FF306_01347</name>
    <name evidence="3" type="ORF">RZ72_11330</name>
</gene>
<evidence type="ECO:0000313" key="4">
    <source>
        <dbReference type="Proteomes" id="UP000037749"/>
    </source>
</evidence>
<accession>A0A0C2VXM4</accession>
<protein>
    <recommendedName>
        <fullName evidence="6">Folate family ECF transporter S component</fullName>
    </recommendedName>
</protein>
<dbReference type="NCBIfam" id="TIGR04518">
    <property type="entry name" value="ECF_S_folT_fam"/>
    <property type="match status" value="1"/>
</dbReference>
<reference evidence="2 5" key="2">
    <citation type="journal article" date="2016" name="Syst. Appl. Microbiol.">
        <title>Genomic characterization of a fructophilic bee symbiont Lactobacillus kunkeei reveals its niche-specific adaptation.</title>
        <authorList>
            <person name="Maeno S."/>
            <person name="Tanizawa Y."/>
            <person name="Kanesaki Y."/>
            <person name="Kubota E."/>
            <person name="Kumar H."/>
            <person name="Dicks L."/>
            <person name="Salminen S."/>
            <person name="Nakagawa J."/>
            <person name="Arita M."/>
            <person name="Endo A."/>
        </authorList>
    </citation>
    <scope>NUCLEOTIDE SEQUENCE [LARGE SCALE GENOMIC DNA]</scope>
    <source>
        <strain evidence="2 5">FF30-6</strain>
    </source>
</reference>
<keyword evidence="1" id="KW-0812">Transmembrane</keyword>
<dbReference type="Proteomes" id="UP000037749">
    <property type="component" value="Unassembled WGS sequence"/>
</dbReference>
<feature type="transmembrane region" description="Helical" evidence="1">
    <location>
        <begin position="152"/>
        <end position="172"/>
    </location>
</feature>
<feature type="transmembrane region" description="Helical" evidence="1">
    <location>
        <begin position="38"/>
        <end position="59"/>
    </location>
</feature>
<evidence type="ECO:0008006" key="6">
    <source>
        <dbReference type="Google" id="ProtNLM"/>
    </source>
</evidence>
<feature type="transmembrane region" description="Helical" evidence="1">
    <location>
        <begin position="79"/>
        <end position="100"/>
    </location>
</feature>
<proteinExistence type="predicted"/>
<keyword evidence="1" id="KW-1133">Transmembrane helix</keyword>
<organism evidence="3 4">
    <name type="scientific">Apilactobacillus kunkeei</name>
    <dbReference type="NCBI Taxonomy" id="148814"/>
    <lineage>
        <taxon>Bacteria</taxon>
        <taxon>Bacillati</taxon>
        <taxon>Bacillota</taxon>
        <taxon>Bacilli</taxon>
        <taxon>Lactobacillales</taxon>
        <taxon>Lactobacillaceae</taxon>
        <taxon>Apilactobacillus</taxon>
    </lineage>
</organism>
<feature type="transmembrane region" description="Helical" evidence="1">
    <location>
        <begin position="112"/>
        <end position="132"/>
    </location>
</feature>
<name>A0A0C2VXM4_9LACO</name>
<dbReference type="EMBL" id="BDDX01000016">
    <property type="protein sequence ID" value="GAT91226.1"/>
    <property type="molecule type" value="Genomic_DNA"/>
</dbReference>
<dbReference type="Gene3D" id="1.10.1760.20">
    <property type="match status" value="1"/>
</dbReference>
<evidence type="ECO:0000256" key="1">
    <source>
        <dbReference type="SAM" id="Phobius"/>
    </source>
</evidence>
<dbReference type="InterPro" id="IPR024529">
    <property type="entry name" value="ECF_trnsprt_substrate-spec"/>
</dbReference>
<dbReference type="AlphaFoldDB" id="A0A0C2VXM4"/>
<feature type="transmembrane region" description="Helical" evidence="1">
    <location>
        <begin position="12"/>
        <end position="31"/>
    </location>
</feature>
<dbReference type="GO" id="GO:0022857">
    <property type="term" value="F:transmembrane transporter activity"/>
    <property type="evidence" value="ECO:0007669"/>
    <property type="project" value="InterPro"/>
</dbReference>
<evidence type="ECO:0000313" key="3">
    <source>
        <dbReference type="EMBL" id="KOY79198.1"/>
    </source>
</evidence>
<evidence type="ECO:0000313" key="2">
    <source>
        <dbReference type="EMBL" id="GAT91226.1"/>
    </source>
</evidence>
<dbReference type="InterPro" id="IPR030949">
    <property type="entry name" value="ECF_S_folate_fam"/>
</dbReference>
<dbReference type="RefSeq" id="WP_041152248.1">
    <property type="nucleotide sequence ID" value="NZ_BAABVW010000118.1"/>
</dbReference>
<evidence type="ECO:0000313" key="5">
    <source>
        <dbReference type="Proteomes" id="UP000186588"/>
    </source>
</evidence>